<sequence>MKLAFSSRGAAPRVVETAANVLVVGGASALVYALIVLAFLVPSLGDSNAALALAAGATAFAAWCGAVAIVSGIHARRGREWPRFVATLIAITLAVAVRDQWFILIALALVSVGAVLLWLPTARAYAGTGRRMKRIKED</sequence>
<proteinExistence type="predicted"/>
<accession>A0A9X2H4A5</accession>
<dbReference type="RefSeq" id="WP_156997398.1">
    <property type="nucleotide sequence ID" value="NZ_BAAANU010000034.1"/>
</dbReference>
<keyword evidence="1" id="KW-0812">Transmembrane</keyword>
<reference evidence="2" key="1">
    <citation type="submission" date="2022-06" db="EMBL/GenBank/DDBJ databases">
        <title>Sequencing the genomes of 1000 actinobacteria strains.</title>
        <authorList>
            <person name="Klenk H.-P."/>
        </authorList>
    </citation>
    <scope>NUCLEOTIDE SEQUENCE</scope>
    <source>
        <strain evidence="2">DSM 22016</strain>
    </source>
</reference>
<evidence type="ECO:0000256" key="1">
    <source>
        <dbReference type="SAM" id="Phobius"/>
    </source>
</evidence>
<keyword evidence="3" id="KW-1185">Reference proteome</keyword>
<evidence type="ECO:0000313" key="2">
    <source>
        <dbReference type="EMBL" id="MCP2372530.1"/>
    </source>
</evidence>
<name>A0A9X2H4A5_9MICO</name>
<comment type="caution">
    <text evidence="2">The sequence shown here is derived from an EMBL/GenBank/DDBJ whole genome shotgun (WGS) entry which is preliminary data.</text>
</comment>
<organism evidence="2 3">
    <name type="scientific">Agromyces terreus</name>
    <dbReference type="NCBI Taxonomy" id="424795"/>
    <lineage>
        <taxon>Bacteria</taxon>
        <taxon>Bacillati</taxon>
        <taxon>Actinomycetota</taxon>
        <taxon>Actinomycetes</taxon>
        <taxon>Micrococcales</taxon>
        <taxon>Microbacteriaceae</taxon>
        <taxon>Agromyces</taxon>
    </lineage>
</organism>
<keyword evidence="1" id="KW-0472">Membrane</keyword>
<feature type="transmembrane region" description="Helical" evidence="1">
    <location>
        <begin position="21"/>
        <end position="43"/>
    </location>
</feature>
<feature type="transmembrane region" description="Helical" evidence="1">
    <location>
        <begin position="49"/>
        <end position="69"/>
    </location>
</feature>
<feature type="transmembrane region" description="Helical" evidence="1">
    <location>
        <begin position="103"/>
        <end position="126"/>
    </location>
</feature>
<protein>
    <submittedName>
        <fullName evidence="2">Uncharacterized protein</fullName>
    </submittedName>
</protein>
<dbReference type="EMBL" id="JAMZDY010000001">
    <property type="protein sequence ID" value="MCP2372530.1"/>
    <property type="molecule type" value="Genomic_DNA"/>
</dbReference>
<feature type="transmembrane region" description="Helical" evidence="1">
    <location>
        <begin position="81"/>
        <end position="97"/>
    </location>
</feature>
<dbReference type="Proteomes" id="UP001139722">
    <property type="component" value="Unassembled WGS sequence"/>
</dbReference>
<gene>
    <name evidence="2" type="ORF">BJ978_003206</name>
</gene>
<keyword evidence="1" id="KW-1133">Transmembrane helix</keyword>
<evidence type="ECO:0000313" key="3">
    <source>
        <dbReference type="Proteomes" id="UP001139722"/>
    </source>
</evidence>
<dbReference type="AlphaFoldDB" id="A0A9X2H4A5"/>